<protein>
    <submittedName>
        <fullName evidence="1">Uncharacterized protein</fullName>
    </submittedName>
</protein>
<evidence type="ECO:0000313" key="1">
    <source>
        <dbReference type="EMBL" id="EAQ50893.1"/>
    </source>
</evidence>
<dbReference type="HOGENOM" id="CLU_1014913_0_0_10"/>
<dbReference type="OrthoDB" id="5826911at2"/>
<comment type="caution">
    <text evidence="1">The sequence shown here is derived from an EMBL/GenBank/DDBJ whole genome shotgun (WGS) entry which is preliminary data.</text>
</comment>
<dbReference type="AlphaFoldDB" id="A3XG57"/>
<sequence>MKQGLTILTAISVLIFGLKSFGQSSWEVQQKITLDRYTSYQGTIENGRKFQLYLVPSSQACPKEQGPSRRIRVEGWYRIDNGLKTPLIGFSSDEICNNSLTLFVPQKRSEAFVDEHCKPLNTKERFEQLPRERPGILVWNKANGQKQKIKLQQVHPFSWNTQAQIAIHANGLLLKTVDLSALSKNTFIEQVEIIGKKHINNKFHVLLKYAHRSKPGSYGRGMCANGIEEFIAHLVINQDCEVALFEQERLNSCLLQLDGNTVNYDPKHPELGIATNTRAH</sequence>
<proteinExistence type="predicted"/>
<dbReference type="eggNOG" id="ENOG5033MBF">
    <property type="taxonomic scope" value="Bacteria"/>
</dbReference>
<reference evidence="1 2" key="1">
    <citation type="journal article" date="2007" name="Nature">
        <title>Light stimulates growth of proteorhodopsin-containing marine Flavobacteria.</title>
        <authorList>
            <person name="Gomez-Consarnau L."/>
            <person name="Gonzalez J.M."/>
            <person name="Coll-Llado M."/>
            <person name="Gourdon P."/>
            <person name="Pascher T."/>
            <person name="Neutze R."/>
            <person name="Pedros-Alio C."/>
            <person name="Pinhassi J."/>
        </authorList>
    </citation>
    <scope>NUCLEOTIDE SEQUENCE [LARGE SCALE GENOMIC DNA]</scope>
    <source>
        <strain evidence="1 2">MED217</strain>
    </source>
</reference>
<evidence type="ECO:0000313" key="2">
    <source>
        <dbReference type="Proteomes" id="UP000001601"/>
    </source>
</evidence>
<name>A3XG57_LEEBM</name>
<gene>
    <name evidence="1" type="ORF">MED217_15160</name>
</gene>
<dbReference type="Proteomes" id="UP000001601">
    <property type="component" value="Unassembled WGS sequence"/>
</dbReference>
<accession>A3XG57</accession>
<dbReference type="EMBL" id="AANC01000001">
    <property type="protein sequence ID" value="EAQ50893.1"/>
    <property type="molecule type" value="Genomic_DNA"/>
</dbReference>
<keyword evidence="2" id="KW-1185">Reference proteome</keyword>
<organism evidence="1 2">
    <name type="scientific">Leeuwenhoekiella blandensis (strain CECT 7118 / CCUG 51940 / KCTC 22103 / MED217)</name>
    <name type="common">Flavobacterium sp. (strain MED217)</name>
    <dbReference type="NCBI Taxonomy" id="398720"/>
    <lineage>
        <taxon>Bacteria</taxon>
        <taxon>Pseudomonadati</taxon>
        <taxon>Bacteroidota</taxon>
        <taxon>Flavobacteriia</taxon>
        <taxon>Flavobacteriales</taxon>
        <taxon>Flavobacteriaceae</taxon>
        <taxon>Leeuwenhoekiella</taxon>
    </lineage>
</organism>
<dbReference type="RefSeq" id="WP_009781376.1">
    <property type="nucleotide sequence ID" value="NZ_CH672395.1"/>
</dbReference>